<dbReference type="EMBL" id="CAEZXS010000117">
    <property type="protein sequence ID" value="CAB4702865.1"/>
    <property type="molecule type" value="Genomic_DNA"/>
</dbReference>
<sequence length="199" mass="20893">MNTPVPNGEDPLGGGESLLGASQGGAEGADRFLADSRGEEAVESARRGRWARHLLEESTTIAATLHASVGNEVYLMLRTGERRRVEVSSLGEDYVQVRGSASILWIRLSCVIAVEAASSVVANPEAFDPAEGLLSEVLEDLVADELQITLTLVGGAVLAGVAISLGAALRLRLPQSGNIAVIDLANIEIILLDIPQSTR</sequence>
<gene>
    <name evidence="2" type="ORF">UFOPK2582_01032</name>
</gene>
<protein>
    <submittedName>
        <fullName evidence="2">Unannotated protein</fullName>
    </submittedName>
</protein>
<reference evidence="2" key="1">
    <citation type="submission" date="2020-05" db="EMBL/GenBank/DDBJ databases">
        <authorList>
            <person name="Chiriac C."/>
            <person name="Salcher M."/>
            <person name="Ghai R."/>
            <person name="Kavagutti S V."/>
        </authorList>
    </citation>
    <scope>NUCLEOTIDE SEQUENCE</scope>
</reference>
<accession>A0A6J6Q1B7</accession>
<feature type="compositionally biased region" description="Gly residues" evidence="1">
    <location>
        <begin position="11"/>
        <end position="24"/>
    </location>
</feature>
<proteinExistence type="predicted"/>
<dbReference type="AlphaFoldDB" id="A0A6J6Q1B7"/>
<name>A0A6J6Q1B7_9ZZZZ</name>
<organism evidence="2">
    <name type="scientific">freshwater metagenome</name>
    <dbReference type="NCBI Taxonomy" id="449393"/>
    <lineage>
        <taxon>unclassified sequences</taxon>
        <taxon>metagenomes</taxon>
        <taxon>ecological metagenomes</taxon>
    </lineage>
</organism>
<evidence type="ECO:0000313" key="2">
    <source>
        <dbReference type="EMBL" id="CAB4702865.1"/>
    </source>
</evidence>
<evidence type="ECO:0000256" key="1">
    <source>
        <dbReference type="SAM" id="MobiDB-lite"/>
    </source>
</evidence>
<feature type="region of interest" description="Disordered" evidence="1">
    <location>
        <begin position="1"/>
        <end position="24"/>
    </location>
</feature>